<comment type="caution">
    <text evidence="3">The sequence shown here is derived from an EMBL/GenBank/DDBJ whole genome shotgun (WGS) entry which is preliminary data.</text>
</comment>
<reference evidence="3" key="1">
    <citation type="submission" date="2020-12" db="EMBL/GenBank/DDBJ databases">
        <title>Bacterial novel species Flavobacterium sp. SE-1-e isolated from soil.</title>
        <authorList>
            <person name="Jung H.-Y."/>
        </authorList>
    </citation>
    <scope>NUCLEOTIDE SEQUENCE</scope>
    <source>
        <strain evidence="3">SE-1-e</strain>
    </source>
</reference>
<dbReference type="RefSeq" id="WP_200107234.1">
    <property type="nucleotide sequence ID" value="NZ_JAEHFV010000008.1"/>
</dbReference>
<evidence type="ECO:0000259" key="2">
    <source>
        <dbReference type="Pfam" id="PF11396"/>
    </source>
</evidence>
<organism evidence="3 4">
    <name type="scientific">Flavobacterium agrisoli</name>
    <dbReference type="NCBI Taxonomy" id="2793066"/>
    <lineage>
        <taxon>Bacteria</taxon>
        <taxon>Pseudomonadati</taxon>
        <taxon>Bacteroidota</taxon>
        <taxon>Flavobacteriia</taxon>
        <taxon>Flavobacteriales</taxon>
        <taxon>Flavobacteriaceae</taxon>
        <taxon>Flavobacterium</taxon>
    </lineage>
</organism>
<accession>A0A934UKI0</accession>
<protein>
    <submittedName>
        <fullName evidence="3">PepSY-like domain-containing protein</fullName>
    </submittedName>
</protein>
<dbReference type="SUPFAM" id="SSF160574">
    <property type="entry name" value="BT0923-like"/>
    <property type="match status" value="1"/>
</dbReference>
<dbReference type="Proteomes" id="UP000609172">
    <property type="component" value="Unassembled WGS sequence"/>
</dbReference>
<feature type="signal peptide" evidence="1">
    <location>
        <begin position="1"/>
        <end position="21"/>
    </location>
</feature>
<keyword evidence="1" id="KW-0732">Signal</keyword>
<dbReference type="InterPro" id="IPR021533">
    <property type="entry name" value="PepSY-like"/>
</dbReference>
<dbReference type="Pfam" id="PF11396">
    <property type="entry name" value="PepSY_like"/>
    <property type="match status" value="1"/>
</dbReference>
<name>A0A934UKI0_9FLAO</name>
<feature type="domain" description="Putative beta-lactamase-inhibitor-like PepSY-like" evidence="2">
    <location>
        <begin position="60"/>
        <end position="144"/>
    </location>
</feature>
<sequence length="149" mass="17051">MKRLILLSALSLYFLSNALYAQDVPQSQVPSVVVNVFQQNFQKAYDIEWEMDGDRYKIAFETGILGNDHEAWYTSTGKLVKHVEEISKSDLPASVLKNIQTTYNGYQIDDIEKITEGLTVTYKMELESFTQDWKIVCNSNGKTIRKIAD</sequence>
<evidence type="ECO:0000313" key="3">
    <source>
        <dbReference type="EMBL" id="MBK0371116.1"/>
    </source>
</evidence>
<keyword evidence="4" id="KW-1185">Reference proteome</keyword>
<feature type="chain" id="PRO_5036966797" evidence="1">
    <location>
        <begin position="22"/>
        <end position="149"/>
    </location>
</feature>
<evidence type="ECO:0000313" key="4">
    <source>
        <dbReference type="Proteomes" id="UP000609172"/>
    </source>
</evidence>
<proteinExistence type="predicted"/>
<dbReference type="AlphaFoldDB" id="A0A934UKI0"/>
<dbReference type="EMBL" id="JAEHFV010000008">
    <property type="protein sequence ID" value="MBK0371116.1"/>
    <property type="molecule type" value="Genomic_DNA"/>
</dbReference>
<evidence type="ECO:0000256" key="1">
    <source>
        <dbReference type="SAM" id="SignalP"/>
    </source>
</evidence>
<dbReference type="Gene3D" id="3.10.450.360">
    <property type="match status" value="1"/>
</dbReference>
<gene>
    <name evidence="3" type="ORF">I5M07_14870</name>
</gene>